<dbReference type="PANTHER" id="PTHR33164">
    <property type="entry name" value="TRANSCRIPTIONAL REGULATOR, MARR FAMILY"/>
    <property type="match status" value="1"/>
</dbReference>
<dbReference type="SMART" id="SM00347">
    <property type="entry name" value="HTH_MARR"/>
    <property type="match status" value="1"/>
</dbReference>
<dbReference type="Proteomes" id="UP000195208">
    <property type="component" value="Unassembled WGS sequence"/>
</dbReference>
<dbReference type="KEGG" id="sagq:EP23_07010"/>
<dbReference type="AlphaFoldDB" id="A0A2T4MHV2"/>
<dbReference type="GeneID" id="57692328"/>
<gene>
    <name evidence="4" type="ORF">B9M88_02030</name>
    <name evidence="3" type="ORF">GLV84_07015</name>
</gene>
<dbReference type="PANTHER" id="PTHR33164:SF44">
    <property type="entry name" value="TRANSCRIPTIONAL REGULATORY PROTEIN"/>
    <property type="match status" value="1"/>
</dbReference>
<proteinExistence type="predicted"/>
<protein>
    <submittedName>
        <fullName evidence="3">MarR family transcriptional regulator</fullName>
    </submittedName>
</protein>
<dbReference type="GO" id="GO:0006950">
    <property type="term" value="P:response to stress"/>
    <property type="evidence" value="ECO:0007669"/>
    <property type="project" value="TreeGrafter"/>
</dbReference>
<organism evidence="3 6">
    <name type="scientific">Staphylococcus agnetis</name>
    <dbReference type="NCBI Taxonomy" id="985762"/>
    <lineage>
        <taxon>Bacteria</taxon>
        <taxon>Bacillati</taxon>
        <taxon>Bacillota</taxon>
        <taxon>Bacilli</taxon>
        <taxon>Bacillales</taxon>
        <taxon>Staphylococcaceae</taxon>
        <taxon>Staphylococcus</taxon>
    </lineage>
</organism>
<keyword evidence="5" id="KW-1185">Reference proteome</keyword>
<dbReference type="GO" id="GO:0003677">
    <property type="term" value="F:DNA binding"/>
    <property type="evidence" value="ECO:0007669"/>
    <property type="project" value="UniProtKB-KW"/>
</dbReference>
<dbReference type="InterPro" id="IPR036390">
    <property type="entry name" value="WH_DNA-bd_sf"/>
</dbReference>
<name>A0A2T4MHV2_9STAP</name>
<dbReference type="RefSeq" id="WP_060551614.1">
    <property type="nucleotide sequence ID" value="NZ_CP009623.1"/>
</dbReference>
<comment type="caution">
    <text evidence="3">The sequence shown here is derived from an EMBL/GenBank/DDBJ whole genome shotgun (WGS) entry which is preliminary data.</text>
</comment>
<dbReference type="Pfam" id="PF12802">
    <property type="entry name" value="MarR_2"/>
    <property type="match status" value="1"/>
</dbReference>
<dbReference type="EMBL" id="WMFL01000079">
    <property type="protein sequence ID" value="NJI02573.1"/>
    <property type="molecule type" value="Genomic_DNA"/>
</dbReference>
<evidence type="ECO:0000313" key="3">
    <source>
        <dbReference type="EMBL" id="NJI02573.1"/>
    </source>
</evidence>
<reference evidence="3" key="2">
    <citation type="submission" date="2019-11" db="EMBL/GenBank/DDBJ databases">
        <title>Whole genome comparisons of Staphylococcus agnetis isolates from cattle and chickens.</title>
        <authorList>
            <person name="Rhoads D."/>
            <person name="Shwani A."/>
            <person name="Adkins P."/>
            <person name="Calcutt M."/>
            <person name="Middleton J."/>
        </authorList>
    </citation>
    <scope>NUCLEOTIDE SEQUENCE</scope>
    <source>
        <strain evidence="3">1387</strain>
    </source>
</reference>
<dbReference type="PROSITE" id="PS50995">
    <property type="entry name" value="HTH_MARR_2"/>
    <property type="match status" value="1"/>
</dbReference>
<feature type="domain" description="HTH marR-type" evidence="2">
    <location>
        <begin position="3"/>
        <end position="136"/>
    </location>
</feature>
<dbReference type="Proteomes" id="UP000646308">
    <property type="component" value="Unassembled WGS sequence"/>
</dbReference>
<evidence type="ECO:0000313" key="6">
    <source>
        <dbReference type="Proteomes" id="UP000646308"/>
    </source>
</evidence>
<evidence type="ECO:0000313" key="5">
    <source>
        <dbReference type="Proteomes" id="UP000195208"/>
    </source>
</evidence>
<evidence type="ECO:0000313" key="4">
    <source>
        <dbReference type="EMBL" id="OTW31879.1"/>
    </source>
</evidence>
<dbReference type="EMBL" id="NEFX01000003">
    <property type="protein sequence ID" value="OTW31879.1"/>
    <property type="molecule type" value="Genomic_DNA"/>
</dbReference>
<dbReference type="GO" id="GO:0003700">
    <property type="term" value="F:DNA-binding transcription factor activity"/>
    <property type="evidence" value="ECO:0007669"/>
    <property type="project" value="InterPro"/>
</dbReference>
<keyword evidence="1" id="KW-0238">DNA-binding</keyword>
<evidence type="ECO:0000256" key="1">
    <source>
        <dbReference type="ARBA" id="ARBA00023125"/>
    </source>
</evidence>
<dbReference type="InterPro" id="IPR036388">
    <property type="entry name" value="WH-like_DNA-bd_sf"/>
</dbReference>
<reference evidence="4 5" key="1">
    <citation type="submission" date="2017-04" db="EMBL/GenBank/DDBJ databases">
        <title>Staphylococcus agnetis, a potential pathogen in the broiler production.</title>
        <authorList>
            <person name="Poulsen L."/>
        </authorList>
    </citation>
    <scope>NUCLEOTIDE SEQUENCE [LARGE SCALE GENOMIC DNA]</scope>
    <source>
        <strain evidence="4 5">723_310714_2_2_spleen</strain>
    </source>
</reference>
<accession>A0A2T4MHV2</accession>
<dbReference type="InterPro" id="IPR039422">
    <property type="entry name" value="MarR/SlyA-like"/>
</dbReference>
<sequence>MKPSLLFDSFTKLYRPYIKMVQPIMTDYDLHPAQWLILKDIAVNVDTTLVQISKRRSIEKPTTRKILKALEAREWIVARTGEDRREKLLQLSPKGQDVYEHMTSKIATLQQQHLEALNISEEEYYRTVEILDQLYDSMISHIKTQHTSF</sequence>
<dbReference type="InterPro" id="IPR000835">
    <property type="entry name" value="HTH_MarR-typ"/>
</dbReference>
<dbReference type="SUPFAM" id="SSF46785">
    <property type="entry name" value="Winged helix' DNA-binding domain"/>
    <property type="match status" value="1"/>
</dbReference>
<dbReference type="OrthoDB" id="2734388at2"/>
<evidence type="ECO:0000259" key="2">
    <source>
        <dbReference type="PROSITE" id="PS50995"/>
    </source>
</evidence>
<dbReference type="Gene3D" id="1.10.10.10">
    <property type="entry name" value="Winged helix-like DNA-binding domain superfamily/Winged helix DNA-binding domain"/>
    <property type="match status" value="1"/>
</dbReference>